<accession>A0A9D9I4W6</accession>
<evidence type="ECO:0000256" key="1">
    <source>
        <dbReference type="ARBA" id="ARBA00001947"/>
    </source>
</evidence>
<evidence type="ECO:0000313" key="4">
    <source>
        <dbReference type="EMBL" id="MBO8465953.1"/>
    </source>
</evidence>
<dbReference type="SUPFAM" id="SSF53187">
    <property type="entry name" value="Zn-dependent exopeptidases"/>
    <property type="match status" value="1"/>
</dbReference>
<comment type="caution">
    <text evidence="4">The sequence shown here is derived from an EMBL/GenBank/DDBJ whole genome shotgun (WGS) entry which is preliminary data.</text>
</comment>
<dbReference type="Gene3D" id="2.60.40.3120">
    <property type="match status" value="1"/>
</dbReference>
<dbReference type="InterPro" id="IPR000834">
    <property type="entry name" value="Peptidase_M14"/>
</dbReference>
<evidence type="ECO:0000313" key="5">
    <source>
        <dbReference type="Proteomes" id="UP000823597"/>
    </source>
</evidence>
<dbReference type="GO" id="GO:0004181">
    <property type="term" value="F:metallocarboxypeptidase activity"/>
    <property type="evidence" value="ECO:0007669"/>
    <property type="project" value="InterPro"/>
</dbReference>
<dbReference type="InterPro" id="IPR050821">
    <property type="entry name" value="Cytosolic_carboxypeptidase"/>
</dbReference>
<dbReference type="Proteomes" id="UP000823597">
    <property type="component" value="Unassembled WGS sequence"/>
</dbReference>
<dbReference type="PANTHER" id="PTHR12756:SF11">
    <property type="entry name" value="CYTOSOLIC CARBOXYPEPTIDASE 1"/>
    <property type="match status" value="1"/>
</dbReference>
<proteinExistence type="inferred from homology"/>
<name>A0A9D9I4W6_9BACT</name>
<dbReference type="SMART" id="SM00631">
    <property type="entry name" value="Zn_pept"/>
    <property type="match status" value="1"/>
</dbReference>
<reference evidence="4" key="1">
    <citation type="submission" date="2020-10" db="EMBL/GenBank/DDBJ databases">
        <authorList>
            <person name="Gilroy R."/>
        </authorList>
    </citation>
    <scope>NUCLEOTIDE SEQUENCE</scope>
    <source>
        <strain evidence="4">10037</strain>
    </source>
</reference>
<gene>
    <name evidence="4" type="ORF">IAB93_08185</name>
</gene>
<sequence length="494" mass="55180">MRTLGPISILLLSVFLPSGLEARQDCAIIEASITESMPDSVFTADRIAAYTAFESGALDSLSVAGDILKIDVFSRPDPLNPVDTALEPSARWYSFMLSGVKGREVLLNFNGSEAVRPFYSYDGKAYRRFSACESIGCDRVLKRFSEDSVYIAYFIPYTYSYLLGRLEHWSESSRVSVSSAGKSTLGNDMPLLVITDAAVPDSLKKIVYMHGRTHTSEAPCSWHLDAVIERLAFGEDPLAAALRCSTVFYIVPFANPDGVIRGLSRSNVTGVNQEINWDRPDPLTSVEVSNLKSLLESIMERHGRIDMALNMHSQVEDYATYWVHTAESTSDRFFSEQMRLARLTMDGNPYFKPDDLEFSDLAPRYVEGWLWKRCGEDCLAITFETPYTYYSENPDGEWVSLGNLSVFADHTVRAIGDFFHVSVPGRLLFPLENKRRSKIVARNLPEGRYSVSLLERDGCGGWIDAGTVEAGKSGKVSVRLDGRKYVLVKLELTD</sequence>
<organism evidence="4 5">
    <name type="scientific">Candidatus Merdivivens pullistercoris</name>
    <dbReference type="NCBI Taxonomy" id="2840873"/>
    <lineage>
        <taxon>Bacteria</taxon>
        <taxon>Pseudomonadati</taxon>
        <taxon>Bacteroidota</taxon>
        <taxon>Bacteroidia</taxon>
        <taxon>Bacteroidales</taxon>
        <taxon>Muribaculaceae</taxon>
        <taxon>Muribaculaceae incertae sedis</taxon>
        <taxon>Candidatus Merdivivens</taxon>
    </lineage>
</organism>
<feature type="domain" description="Peptidase M14" evidence="3">
    <location>
        <begin position="155"/>
        <end position="411"/>
    </location>
</feature>
<dbReference type="PROSITE" id="PS52035">
    <property type="entry name" value="PEPTIDASE_M14"/>
    <property type="match status" value="1"/>
</dbReference>
<comment type="cofactor">
    <cofactor evidence="1">
        <name>Zn(2+)</name>
        <dbReference type="ChEBI" id="CHEBI:29105"/>
    </cofactor>
</comment>
<protein>
    <recommendedName>
        <fullName evidence="3">Peptidase M14 domain-containing protein</fullName>
    </recommendedName>
</protein>
<dbReference type="GO" id="GO:0006508">
    <property type="term" value="P:proteolysis"/>
    <property type="evidence" value="ECO:0007669"/>
    <property type="project" value="InterPro"/>
</dbReference>
<dbReference type="PANTHER" id="PTHR12756">
    <property type="entry name" value="CYTOSOLIC CARBOXYPEPTIDASE"/>
    <property type="match status" value="1"/>
</dbReference>
<dbReference type="EMBL" id="JADIME010000085">
    <property type="protein sequence ID" value="MBO8465953.1"/>
    <property type="molecule type" value="Genomic_DNA"/>
</dbReference>
<dbReference type="AlphaFoldDB" id="A0A9D9I4W6"/>
<reference evidence="4" key="2">
    <citation type="journal article" date="2021" name="PeerJ">
        <title>Extensive microbial diversity within the chicken gut microbiome revealed by metagenomics and culture.</title>
        <authorList>
            <person name="Gilroy R."/>
            <person name="Ravi A."/>
            <person name="Getino M."/>
            <person name="Pursley I."/>
            <person name="Horton D.L."/>
            <person name="Alikhan N.F."/>
            <person name="Baker D."/>
            <person name="Gharbi K."/>
            <person name="Hall N."/>
            <person name="Watson M."/>
            <person name="Adriaenssens E.M."/>
            <person name="Foster-Nyarko E."/>
            <person name="Jarju S."/>
            <person name="Secka A."/>
            <person name="Antonio M."/>
            <person name="Oren A."/>
            <person name="Chaudhuri R.R."/>
            <person name="La Ragione R."/>
            <person name="Hildebrand F."/>
            <person name="Pallen M.J."/>
        </authorList>
    </citation>
    <scope>NUCLEOTIDE SEQUENCE</scope>
    <source>
        <strain evidence="4">10037</strain>
    </source>
</reference>
<comment type="similarity">
    <text evidence="2">Belongs to the peptidase M14 family.</text>
</comment>
<dbReference type="Gene3D" id="3.40.630.10">
    <property type="entry name" value="Zn peptidases"/>
    <property type="match status" value="1"/>
</dbReference>
<dbReference type="Pfam" id="PF00246">
    <property type="entry name" value="Peptidase_M14"/>
    <property type="match status" value="1"/>
</dbReference>
<feature type="active site" description="Proton donor/acceptor" evidence="2">
    <location>
        <position position="384"/>
    </location>
</feature>
<evidence type="ECO:0000259" key="3">
    <source>
        <dbReference type="PROSITE" id="PS52035"/>
    </source>
</evidence>
<evidence type="ECO:0000256" key="2">
    <source>
        <dbReference type="PROSITE-ProRule" id="PRU01379"/>
    </source>
</evidence>
<dbReference type="GO" id="GO:0008270">
    <property type="term" value="F:zinc ion binding"/>
    <property type="evidence" value="ECO:0007669"/>
    <property type="project" value="InterPro"/>
</dbReference>